<feature type="coiled-coil region" evidence="17">
    <location>
        <begin position="33"/>
        <end position="124"/>
    </location>
</feature>
<keyword evidence="6 17" id="KW-0175">Coiled coil</keyword>
<evidence type="ECO:0000256" key="11">
    <source>
        <dbReference type="ARBA" id="ARBA00023289"/>
    </source>
</evidence>
<evidence type="ECO:0000256" key="16">
    <source>
        <dbReference type="RuleBase" id="RU000685"/>
    </source>
</evidence>
<evidence type="ECO:0000256" key="4">
    <source>
        <dbReference type="ARBA" id="ARBA00022754"/>
    </source>
</evidence>
<evidence type="ECO:0000256" key="7">
    <source>
        <dbReference type="ARBA" id="ARBA00023157"/>
    </source>
</evidence>
<keyword evidence="5" id="KW-0832">Ubl conjugation</keyword>
<organism evidence="21 22">
    <name type="scientific">Podarcis muralis</name>
    <name type="common">Wall lizard</name>
    <name type="synonym">Lacerta muralis</name>
    <dbReference type="NCBI Taxonomy" id="64176"/>
    <lineage>
        <taxon>Eukaryota</taxon>
        <taxon>Metazoa</taxon>
        <taxon>Chordata</taxon>
        <taxon>Craniata</taxon>
        <taxon>Vertebrata</taxon>
        <taxon>Euteleostomi</taxon>
        <taxon>Lepidosauria</taxon>
        <taxon>Squamata</taxon>
        <taxon>Bifurcata</taxon>
        <taxon>Unidentata</taxon>
        <taxon>Episquamata</taxon>
        <taxon>Laterata</taxon>
        <taxon>Lacertibaenia</taxon>
        <taxon>Lacertidae</taxon>
        <taxon>Podarcis</taxon>
    </lineage>
</organism>
<dbReference type="SUPFAM" id="SSF64593">
    <property type="entry name" value="Intermediate filament protein, coiled coil region"/>
    <property type="match status" value="2"/>
</dbReference>
<dbReference type="Pfam" id="PF00932">
    <property type="entry name" value="LTD"/>
    <property type="match status" value="1"/>
</dbReference>
<keyword evidence="2" id="KW-1017">Isopeptide bond</keyword>
<dbReference type="Proteomes" id="UP000472272">
    <property type="component" value="Chromosome 11"/>
</dbReference>
<accession>A0A670JIR6</accession>
<dbReference type="InterPro" id="IPR039008">
    <property type="entry name" value="IF_rod_dom"/>
</dbReference>
<evidence type="ECO:0000256" key="8">
    <source>
        <dbReference type="ARBA" id="ARBA00023180"/>
    </source>
</evidence>
<keyword evidence="4 16" id="KW-0403">Intermediate filament</keyword>
<evidence type="ECO:0000313" key="22">
    <source>
        <dbReference type="Proteomes" id="UP000472272"/>
    </source>
</evidence>
<dbReference type="Gene3D" id="2.60.40.1260">
    <property type="entry name" value="Lamin Tail domain"/>
    <property type="match status" value="1"/>
</dbReference>
<keyword evidence="11" id="KW-0636">Prenylation</keyword>
<keyword evidence="1" id="KW-0488">Methylation</keyword>
<dbReference type="GO" id="GO:0005654">
    <property type="term" value="C:nucleoplasm"/>
    <property type="evidence" value="ECO:0007669"/>
    <property type="project" value="Ensembl"/>
</dbReference>
<proteinExistence type="inferred from homology"/>
<keyword evidence="22" id="KW-1185">Reference proteome</keyword>
<dbReference type="GO" id="GO:0051664">
    <property type="term" value="P:nuclear pore localization"/>
    <property type="evidence" value="ECO:0007669"/>
    <property type="project" value="TreeGrafter"/>
</dbReference>
<comment type="function">
    <text evidence="13">Lamins are intermediate filament proteins that assemble into a filamentous meshwork, and which constitute the major components of the nuclear lamina, a fibrous layer on the nucleoplasmic side of the inner nuclear membrane. Lamins provide a framework for the nuclear envelope, bridging the nuclear envelope and chromatin, thereby playing an important role in nuclear assembly, chromatin organization, nuclear membrane and telomere dynamics. The structural integrity of the lamina is strictly controlled by the cell cycle, as seen by the disintegration and formation of the nuclear envelope in prophase and telophase, respectively.</text>
</comment>
<reference evidence="21" key="2">
    <citation type="submission" date="2025-08" db="UniProtKB">
        <authorList>
            <consortium name="Ensembl"/>
        </authorList>
    </citation>
    <scope>IDENTIFICATION</scope>
</reference>
<evidence type="ECO:0000256" key="9">
    <source>
        <dbReference type="ARBA" id="ARBA00023242"/>
    </source>
</evidence>
<reference evidence="21" key="3">
    <citation type="submission" date="2025-09" db="UniProtKB">
        <authorList>
            <consortium name="Ensembl"/>
        </authorList>
    </citation>
    <scope>IDENTIFICATION</scope>
</reference>
<dbReference type="GO" id="GO:0005200">
    <property type="term" value="F:structural constituent of cytoskeleton"/>
    <property type="evidence" value="ECO:0007669"/>
    <property type="project" value="TreeGrafter"/>
</dbReference>
<dbReference type="InterPro" id="IPR018039">
    <property type="entry name" value="IF_conserved"/>
</dbReference>
<evidence type="ECO:0000256" key="1">
    <source>
        <dbReference type="ARBA" id="ARBA00022481"/>
    </source>
</evidence>
<dbReference type="PROSITE" id="PS51842">
    <property type="entry name" value="IF_ROD_2"/>
    <property type="match status" value="1"/>
</dbReference>
<dbReference type="FunFam" id="1.20.5.170:FF:000033">
    <property type="entry name" value="Lamin A/C"/>
    <property type="match status" value="1"/>
</dbReference>
<name>A0A670JIR6_PODMU</name>
<evidence type="ECO:0000313" key="21">
    <source>
        <dbReference type="Ensembl" id="ENSPMRP00000024698.1"/>
    </source>
</evidence>
<dbReference type="SMART" id="SM01391">
    <property type="entry name" value="Filament"/>
    <property type="match status" value="1"/>
</dbReference>
<keyword evidence="3" id="KW-0597">Phosphoprotein</keyword>
<dbReference type="GO" id="GO:0016363">
    <property type="term" value="C:nuclear matrix"/>
    <property type="evidence" value="ECO:0007669"/>
    <property type="project" value="Ensembl"/>
</dbReference>
<dbReference type="Pfam" id="PF00038">
    <property type="entry name" value="Filament"/>
    <property type="match status" value="1"/>
</dbReference>
<evidence type="ECO:0000256" key="10">
    <source>
        <dbReference type="ARBA" id="ARBA00023288"/>
    </source>
</evidence>
<evidence type="ECO:0000256" key="13">
    <source>
        <dbReference type="ARBA" id="ARBA00055600"/>
    </source>
</evidence>
<evidence type="ECO:0000256" key="17">
    <source>
        <dbReference type="SAM" id="Coils"/>
    </source>
</evidence>
<evidence type="ECO:0000256" key="3">
    <source>
        <dbReference type="ARBA" id="ARBA00022553"/>
    </source>
</evidence>
<evidence type="ECO:0000256" key="5">
    <source>
        <dbReference type="ARBA" id="ARBA00022843"/>
    </source>
</evidence>
<comment type="subcellular location">
    <subcellularLocation>
        <location evidence="12">Nucleus lamina</location>
    </subcellularLocation>
</comment>
<feature type="compositionally biased region" description="Polar residues" evidence="18">
    <location>
        <begin position="10"/>
        <end position="29"/>
    </location>
</feature>
<dbReference type="OMA" id="GYEMIKT"/>
<feature type="domain" description="IF rod" evidence="20">
    <location>
        <begin position="36"/>
        <end position="392"/>
    </location>
</feature>
<evidence type="ECO:0000256" key="15">
    <source>
        <dbReference type="ARBA" id="ARBA00070350"/>
    </source>
</evidence>
<evidence type="ECO:0000259" key="20">
    <source>
        <dbReference type="PROSITE" id="PS51842"/>
    </source>
</evidence>
<evidence type="ECO:0000256" key="12">
    <source>
        <dbReference type="ARBA" id="ARBA00024186"/>
    </source>
</evidence>
<feature type="coiled-coil region" evidence="17">
    <location>
        <begin position="153"/>
        <end position="267"/>
    </location>
</feature>
<comment type="subunit">
    <text evidence="14">Homodimer. Lamin dimers then assemble into dimeric head-to-tail polymers. Ultimately, two head-to-tail polymers assemble laterally into a protofilament with a uniformly shaped rod of 3.5 nm in diameter. Interacts with SPAG4 and SEPT12.</text>
</comment>
<keyword evidence="10" id="KW-0449">Lipoprotein</keyword>
<dbReference type="InterPro" id="IPR001322">
    <property type="entry name" value="Lamin_tail_dom"/>
</dbReference>
<dbReference type="InterPro" id="IPR036415">
    <property type="entry name" value="Lamin_tail_dom_sf"/>
</dbReference>
<feature type="region of interest" description="Disordered" evidence="18">
    <location>
        <begin position="1"/>
        <end position="29"/>
    </location>
</feature>
<dbReference type="PROSITE" id="PS51841">
    <property type="entry name" value="LTD"/>
    <property type="match status" value="1"/>
</dbReference>
<dbReference type="PROSITE" id="PS00226">
    <property type="entry name" value="IF_ROD_1"/>
    <property type="match status" value="1"/>
</dbReference>
<evidence type="ECO:0000259" key="19">
    <source>
        <dbReference type="PROSITE" id="PS51841"/>
    </source>
</evidence>
<dbReference type="GO" id="GO:1990837">
    <property type="term" value="F:sequence-specific double-stranded DNA binding"/>
    <property type="evidence" value="ECO:0007669"/>
    <property type="project" value="Ensembl"/>
</dbReference>
<dbReference type="Gene3D" id="1.20.5.1160">
    <property type="entry name" value="Vasodilator-stimulated phosphoprotein"/>
    <property type="match status" value="2"/>
</dbReference>
<dbReference type="FunFam" id="2.60.40.1260:FF:000002">
    <property type="entry name" value="Lamin B1"/>
    <property type="match status" value="1"/>
</dbReference>
<sequence>MAAAVAAMASTPSGQRSRGSAASTPLSPTRISRLQEKEDLRELNDRLAVYIDKVRSLEIENSALHLQVTEREEVRGRELTGLKSLYEAELADARRALDDTARERAKLQIELGKIRNEHDQLLGNYAKKESDLNGAMLKLREFEAALNAKEAALATALGDKKSLEVELEDLKDQIAQLEAALAAAKKQLVDETLLKVDLENRCQSLIEDLEFRKNIYEEEINETRRKHETRLVEVDSGRRIDYEHKLAQALQEMREQHDVQVKMYKDELEETYHAKLENARLSSEMSSSAANTVREELMESRMRIDSLSSQLANLQKESREWLERMQELEDILAKERDNFRRALSDKEREMAEIRDQMQQQLSDYEQLLDVKLALDMEISAYRKLLEGEEERLKLTPSPSSRVTVSRASSSRSVRTTRGKRKRVDVEESEASSSVSISHSASATGNICIEEIDVDGKFIRLKNTSEQDQPMGGWEMIRKIGDSSVTYKYTSRYVLKAGQTVTIWAANAGVTASPPSDLIWKNQNSWGTGKDVKVVLKNSQGEEVAQRSTVFKTTLLEVEEVEEVDEEPVEAVEEEDLFHQQVSYNLLALVCFRTARLAGAGTEQQELTAVMRI</sequence>
<dbReference type="GO" id="GO:0160123">
    <property type="term" value="F:structural constituent of nuclear lamina"/>
    <property type="evidence" value="ECO:0007669"/>
    <property type="project" value="Ensembl"/>
</dbReference>
<dbReference type="PANTHER" id="PTHR45721:SF3">
    <property type="entry name" value="LAMIN-B1"/>
    <property type="match status" value="1"/>
</dbReference>
<feature type="region of interest" description="Disordered" evidence="18">
    <location>
        <begin position="395"/>
        <end position="436"/>
    </location>
</feature>
<evidence type="ECO:0000256" key="6">
    <source>
        <dbReference type="ARBA" id="ARBA00023054"/>
    </source>
</evidence>
<dbReference type="PANTHER" id="PTHR45721">
    <property type="entry name" value="LAMIN DM0-RELATED"/>
    <property type="match status" value="1"/>
</dbReference>
<gene>
    <name evidence="21" type="primary">LMNB1</name>
</gene>
<protein>
    <recommendedName>
        <fullName evidence="15">Lamin-B1</fullName>
    </recommendedName>
</protein>
<dbReference type="GeneTree" id="ENSGT00940000157199"/>
<dbReference type="GO" id="GO:0007097">
    <property type="term" value="P:nuclear migration"/>
    <property type="evidence" value="ECO:0007669"/>
    <property type="project" value="TreeGrafter"/>
</dbReference>
<keyword evidence="9" id="KW-0539">Nucleus</keyword>
<dbReference type="FunFam" id="1.20.5.1160:FF:000007">
    <property type="entry name" value="Lamin B1"/>
    <property type="match status" value="1"/>
</dbReference>
<dbReference type="GO" id="GO:0006998">
    <property type="term" value="P:nuclear envelope organization"/>
    <property type="evidence" value="ECO:0007669"/>
    <property type="project" value="Ensembl"/>
</dbReference>
<feature type="compositionally biased region" description="Low complexity" evidence="18">
    <location>
        <begin position="395"/>
        <end position="413"/>
    </location>
</feature>
<dbReference type="GO" id="GO:0005637">
    <property type="term" value="C:nuclear inner membrane"/>
    <property type="evidence" value="ECO:0007669"/>
    <property type="project" value="Ensembl"/>
</dbReference>
<reference evidence="21 22" key="1">
    <citation type="journal article" date="2019" name="Proc. Natl. Acad. Sci. U.S.A.">
        <title>Regulatory changes in pterin and carotenoid genes underlie balanced color polymorphisms in the wall lizard.</title>
        <authorList>
            <person name="Andrade P."/>
            <person name="Pinho C."/>
            <person name="Perez I de Lanuza G."/>
            <person name="Afonso S."/>
            <person name="Brejcha J."/>
            <person name="Rubin C.J."/>
            <person name="Wallerman O."/>
            <person name="Pereira P."/>
            <person name="Sabatino S.J."/>
            <person name="Bellati A."/>
            <person name="Pellitteri-Rosa D."/>
            <person name="Bosakova Z."/>
            <person name="Bunikis I."/>
            <person name="Carretero M.A."/>
            <person name="Feiner N."/>
            <person name="Marsik P."/>
            <person name="Pauperio F."/>
            <person name="Salvi D."/>
            <person name="Soler L."/>
            <person name="While G.M."/>
            <person name="Uller T."/>
            <person name="Font E."/>
            <person name="Andersson L."/>
            <person name="Carneiro M."/>
        </authorList>
    </citation>
    <scope>NUCLEOTIDE SEQUENCE</scope>
</reference>
<evidence type="ECO:0000256" key="18">
    <source>
        <dbReference type="SAM" id="MobiDB-lite"/>
    </source>
</evidence>
<keyword evidence="7" id="KW-1015">Disulfide bond</keyword>
<dbReference type="Gene3D" id="1.20.5.170">
    <property type="match status" value="1"/>
</dbReference>
<dbReference type="GO" id="GO:0090435">
    <property type="term" value="P:protein localization to nuclear envelope"/>
    <property type="evidence" value="ECO:0007669"/>
    <property type="project" value="TreeGrafter"/>
</dbReference>
<dbReference type="Ensembl" id="ENSPMRT00000026208.1">
    <property type="protein sequence ID" value="ENSPMRP00000024698.1"/>
    <property type="gene ID" value="ENSPMRG00000015954.1"/>
</dbReference>
<feature type="coiled-coil region" evidence="17">
    <location>
        <begin position="297"/>
        <end position="370"/>
    </location>
</feature>
<evidence type="ECO:0000256" key="14">
    <source>
        <dbReference type="ARBA" id="ARBA00066065"/>
    </source>
</evidence>
<evidence type="ECO:0000256" key="2">
    <source>
        <dbReference type="ARBA" id="ARBA00022499"/>
    </source>
</evidence>
<dbReference type="AlphaFoldDB" id="A0A670JIR6"/>
<dbReference type="GO" id="GO:0005638">
    <property type="term" value="C:lamin filament"/>
    <property type="evidence" value="ECO:0007669"/>
    <property type="project" value="Ensembl"/>
</dbReference>
<comment type="similarity">
    <text evidence="16">Belongs to the intermediate filament family.</text>
</comment>
<keyword evidence="8" id="KW-0325">Glycoprotein</keyword>
<dbReference type="GO" id="GO:0043274">
    <property type="term" value="F:phospholipase binding"/>
    <property type="evidence" value="ECO:0007669"/>
    <property type="project" value="Ensembl"/>
</dbReference>
<dbReference type="GO" id="GO:0031507">
    <property type="term" value="P:heterochromatin formation"/>
    <property type="evidence" value="ECO:0007669"/>
    <property type="project" value="TreeGrafter"/>
</dbReference>
<feature type="domain" description="LTD" evidence="19">
    <location>
        <begin position="434"/>
        <end position="550"/>
    </location>
</feature>
<dbReference type="SUPFAM" id="SSF74853">
    <property type="entry name" value="Lamin A/C globular tail domain"/>
    <property type="match status" value="1"/>
</dbReference>